<name>A0A7C3J6Z9_UNCW3</name>
<comment type="subcellular location">
    <subcellularLocation>
        <location evidence="1">Secreted</location>
    </subcellularLocation>
</comment>
<dbReference type="InterPro" id="IPR003961">
    <property type="entry name" value="FN3_dom"/>
</dbReference>
<sequence length="919" mass="105282">MKKTLLIFLSLTIFLLTFSDYIVVSEKIISGIDPYYVFDGLYIGKTEKILSGNGVLFTKEFRKDKNYFVLFGKDIKSLPEDFIYFNFEKNLILVETDKDLYTKRKDFEMVKLNFRKIIDLKNIQNQTSPSFDIKNSKKIDELSEILLKISSDSLYNTVATMSGEYPYPQGTYSKSRVMVTSWLDTASVYLFNRMSDLNLDTVYYQDFMVSSYPVRNIVGLKKGLYSKDTCIVVGAHYDDYSNNYQIAPGADDNASGSAAVLELARVFSSFESDYDIYFVLFTAEEWGLYGSEYFVYNYILPKNMHVLGMLNFDMIGYNPSSDYRLTLYGMSHSDPLKTLYKQMCDSFTNVSCIIGGGSSGSDHYFFDIEGFKVNFAIEYTFSPVYHSTKDSVSYMNFDYMKEVVKGGAATLYYLKYMPATVNSISLQDRGDSSVIVKWQKSFSPDVAGYKIYYRNENDSAENYLIVPDTNEYTVGSLIPKNLYYFRVAPVDSDGFEGFTNITDTITPSFIPNSISLNKIYSDKNKVYIYIQKSKSLDFLRYNVYRKKSGETDFNLLTNITDTFFIDSSINDTSIYLYTFTVVDSQYLESEISNIDSVRLLKMEKDFLVVDETSNSVNLTDQKTDAFYDSVFGKFVYDIIDMDSISKGNNIIFGNYKKVFYIDDDLSNNKIDFEDLSRYLENGGKMIITGWNIGKSITGNPTLYPVYPETTSIAYKLFNIKEYNVNKNADMRSLYYNISGRQDSVKFVEAKLPRGSNGNLIYGGVFYLVGENNIFGQYISSTLDTNFNGKTVLYSKKDTSLVVMAAPIYYMETFGAKRLVSDILDLFNIQTGIDGKDIFVSNKKFDIKYSKGNITIYYENIEKKEYTLKLIDVSGRVQDKTNFKIKDDKGVLSFNKNLKKGIYFIKVSGLDLTKKIFVIE</sequence>
<dbReference type="InterPro" id="IPR013783">
    <property type="entry name" value="Ig-like_fold"/>
</dbReference>
<organism evidence="5">
    <name type="scientific">candidate division WOR-3 bacterium</name>
    <dbReference type="NCBI Taxonomy" id="2052148"/>
    <lineage>
        <taxon>Bacteria</taxon>
        <taxon>Bacteria division WOR-3</taxon>
    </lineage>
</organism>
<dbReference type="EMBL" id="DSTT01000006">
    <property type="protein sequence ID" value="HFK24331.1"/>
    <property type="molecule type" value="Genomic_DNA"/>
</dbReference>
<dbReference type="Pfam" id="PF04389">
    <property type="entry name" value="Peptidase_M28"/>
    <property type="match status" value="1"/>
</dbReference>
<keyword evidence="2" id="KW-0964">Secreted</keyword>
<dbReference type="CDD" id="cd00063">
    <property type="entry name" value="FN3"/>
    <property type="match status" value="1"/>
</dbReference>
<dbReference type="PANTHER" id="PTHR12147">
    <property type="entry name" value="METALLOPEPTIDASE M28 FAMILY MEMBER"/>
    <property type="match status" value="1"/>
</dbReference>
<keyword evidence="3" id="KW-0482">Metalloprotease</keyword>
<dbReference type="PROSITE" id="PS50853">
    <property type="entry name" value="FN3"/>
    <property type="match status" value="1"/>
</dbReference>
<dbReference type="InterPro" id="IPR036116">
    <property type="entry name" value="FN3_sf"/>
</dbReference>
<dbReference type="GO" id="GO:0008235">
    <property type="term" value="F:metalloexopeptidase activity"/>
    <property type="evidence" value="ECO:0007669"/>
    <property type="project" value="InterPro"/>
</dbReference>
<dbReference type="PANTHER" id="PTHR12147:SF26">
    <property type="entry name" value="PEPTIDASE M28 DOMAIN-CONTAINING PROTEIN"/>
    <property type="match status" value="1"/>
</dbReference>
<feature type="domain" description="Fibronectin type-III" evidence="4">
    <location>
        <begin position="420"/>
        <end position="509"/>
    </location>
</feature>
<evidence type="ECO:0000256" key="1">
    <source>
        <dbReference type="ARBA" id="ARBA00004613"/>
    </source>
</evidence>
<dbReference type="SUPFAM" id="SSF53187">
    <property type="entry name" value="Zn-dependent exopeptidases"/>
    <property type="match status" value="1"/>
</dbReference>
<evidence type="ECO:0000256" key="2">
    <source>
        <dbReference type="ARBA" id="ARBA00022525"/>
    </source>
</evidence>
<dbReference type="Gene3D" id="2.60.40.10">
    <property type="entry name" value="Immunoglobulins"/>
    <property type="match status" value="2"/>
</dbReference>
<keyword evidence="3" id="KW-0378">Hydrolase</keyword>
<gene>
    <name evidence="5" type="ORF">ENS15_06780</name>
</gene>
<keyword evidence="3" id="KW-0645">Protease</keyword>
<comment type="caution">
    <text evidence="5">The sequence shown here is derived from an EMBL/GenBank/DDBJ whole genome shotgun (WGS) entry which is preliminary data.</text>
</comment>
<dbReference type="SUPFAM" id="SSF49265">
    <property type="entry name" value="Fibronectin type III"/>
    <property type="match status" value="1"/>
</dbReference>
<proteinExistence type="predicted"/>
<reference evidence="5" key="1">
    <citation type="journal article" date="2020" name="mSystems">
        <title>Genome- and Community-Level Interaction Insights into Carbon Utilization and Element Cycling Functions of Hydrothermarchaeota in Hydrothermal Sediment.</title>
        <authorList>
            <person name="Zhou Z."/>
            <person name="Liu Y."/>
            <person name="Xu W."/>
            <person name="Pan J."/>
            <person name="Luo Z.H."/>
            <person name="Li M."/>
        </authorList>
    </citation>
    <scope>NUCLEOTIDE SEQUENCE [LARGE SCALE GENOMIC DNA]</scope>
    <source>
        <strain evidence="5">SpSt-464</strain>
    </source>
</reference>
<dbReference type="GO" id="GO:0006508">
    <property type="term" value="P:proteolysis"/>
    <property type="evidence" value="ECO:0007669"/>
    <property type="project" value="InterPro"/>
</dbReference>
<evidence type="ECO:0000256" key="3">
    <source>
        <dbReference type="ARBA" id="ARBA00023049"/>
    </source>
</evidence>
<evidence type="ECO:0000259" key="4">
    <source>
        <dbReference type="PROSITE" id="PS50853"/>
    </source>
</evidence>
<dbReference type="Gene3D" id="3.40.630.10">
    <property type="entry name" value="Zn peptidases"/>
    <property type="match status" value="1"/>
</dbReference>
<accession>A0A7C3J6Z9</accession>
<dbReference type="InterPro" id="IPR045175">
    <property type="entry name" value="M28_fam"/>
</dbReference>
<dbReference type="AlphaFoldDB" id="A0A7C3J6Z9"/>
<dbReference type="InterPro" id="IPR007484">
    <property type="entry name" value="Peptidase_M28"/>
</dbReference>
<dbReference type="GO" id="GO:0005576">
    <property type="term" value="C:extracellular region"/>
    <property type="evidence" value="ECO:0007669"/>
    <property type="project" value="UniProtKB-SubCell"/>
</dbReference>
<protein>
    <submittedName>
        <fullName evidence="5">M28 family peptidase</fullName>
    </submittedName>
</protein>
<dbReference type="SMART" id="SM00060">
    <property type="entry name" value="FN3"/>
    <property type="match status" value="1"/>
</dbReference>
<dbReference type="Pfam" id="PF00041">
    <property type="entry name" value="fn3"/>
    <property type="match status" value="1"/>
</dbReference>
<evidence type="ECO:0000313" key="5">
    <source>
        <dbReference type="EMBL" id="HFK24331.1"/>
    </source>
</evidence>